<dbReference type="AlphaFoldDB" id="A0A1W0E6A1"/>
<name>A0A1W0E6A1_9MICR</name>
<feature type="signal peptide" evidence="1">
    <location>
        <begin position="1"/>
        <end position="15"/>
    </location>
</feature>
<evidence type="ECO:0000313" key="3">
    <source>
        <dbReference type="Proteomes" id="UP000192758"/>
    </source>
</evidence>
<reference evidence="2 3" key="1">
    <citation type="journal article" date="2017" name="Environ. Microbiol.">
        <title>Decay of the glycolytic pathway and adaptation to intranuclear parasitism within Enterocytozoonidae microsporidia.</title>
        <authorList>
            <person name="Wiredu Boakye D."/>
            <person name="Jaroenlak P."/>
            <person name="Prachumwat A."/>
            <person name="Williams T.A."/>
            <person name="Bateman K.S."/>
            <person name="Itsathitphaisarn O."/>
            <person name="Sritunyalucksana K."/>
            <person name="Paszkiewicz K.H."/>
            <person name="Moore K.A."/>
            <person name="Stentiford G.D."/>
            <person name="Williams B.A."/>
        </authorList>
    </citation>
    <scope>NUCLEOTIDE SEQUENCE [LARGE SCALE GENOMIC DNA]</scope>
    <source>
        <strain evidence="2 3">TH1</strain>
    </source>
</reference>
<protein>
    <submittedName>
        <fullName evidence="2">Uncharacterized protein</fullName>
    </submittedName>
</protein>
<keyword evidence="1" id="KW-0732">Signal</keyword>
<sequence>MFFTLLLSKIIKCASNYTDEDYMDEKKLQEEYLKEQEYFSKIREILTDETQKGQIKERYNNLFTSLEKFTHSKEENKLLNNNFISFDKLSTENSARRLHNLHSQLKVVFKRELKKFIYEYNIPGFIFETFFLRQKTIDINIYKLEDIEKFNKQLEFYEIFDFKHNIFCL</sequence>
<organism evidence="2 3">
    <name type="scientific">Ecytonucleospora hepatopenaei</name>
    <dbReference type="NCBI Taxonomy" id="646526"/>
    <lineage>
        <taxon>Eukaryota</taxon>
        <taxon>Fungi</taxon>
        <taxon>Fungi incertae sedis</taxon>
        <taxon>Microsporidia</taxon>
        <taxon>Enterocytozoonidae</taxon>
        <taxon>Ecytonucleospora</taxon>
    </lineage>
</organism>
<evidence type="ECO:0000256" key="1">
    <source>
        <dbReference type="SAM" id="SignalP"/>
    </source>
</evidence>
<keyword evidence="3" id="KW-1185">Reference proteome</keyword>
<comment type="caution">
    <text evidence="2">The sequence shown here is derived from an EMBL/GenBank/DDBJ whole genome shotgun (WGS) entry which is preliminary data.</text>
</comment>
<dbReference type="EMBL" id="MNPJ01000017">
    <property type="protein sequence ID" value="OQS54781.1"/>
    <property type="molecule type" value="Genomic_DNA"/>
</dbReference>
<feature type="chain" id="PRO_5011986283" evidence="1">
    <location>
        <begin position="16"/>
        <end position="169"/>
    </location>
</feature>
<evidence type="ECO:0000313" key="2">
    <source>
        <dbReference type="EMBL" id="OQS54781.1"/>
    </source>
</evidence>
<accession>A0A1W0E6A1</accession>
<dbReference type="Proteomes" id="UP000192758">
    <property type="component" value="Unassembled WGS sequence"/>
</dbReference>
<dbReference type="VEuPathDB" id="MicrosporidiaDB:EHP00_1275"/>
<gene>
    <name evidence="2" type="ORF">EHP00_1275</name>
</gene>
<proteinExistence type="predicted"/>